<reference evidence="4" key="1">
    <citation type="submission" date="2022-11" db="UniProtKB">
        <authorList>
            <consortium name="WormBaseParasite"/>
        </authorList>
    </citation>
    <scope>IDENTIFICATION</scope>
</reference>
<keyword evidence="3" id="KW-1185">Reference proteome</keyword>
<proteinExistence type="predicted"/>
<organism evidence="3 4">
    <name type="scientific">Setaria digitata</name>
    <dbReference type="NCBI Taxonomy" id="48799"/>
    <lineage>
        <taxon>Eukaryota</taxon>
        <taxon>Metazoa</taxon>
        <taxon>Ecdysozoa</taxon>
        <taxon>Nematoda</taxon>
        <taxon>Chromadorea</taxon>
        <taxon>Rhabditida</taxon>
        <taxon>Spirurina</taxon>
        <taxon>Spiruromorpha</taxon>
        <taxon>Filarioidea</taxon>
        <taxon>Setariidae</taxon>
        <taxon>Setaria</taxon>
    </lineage>
</organism>
<dbReference type="PROSITE" id="PS50041">
    <property type="entry name" value="C_TYPE_LECTIN_2"/>
    <property type="match status" value="1"/>
</dbReference>
<dbReference type="Pfam" id="PF00059">
    <property type="entry name" value="Lectin_C"/>
    <property type="match status" value="1"/>
</dbReference>
<evidence type="ECO:0000313" key="3">
    <source>
        <dbReference type="Proteomes" id="UP000887581"/>
    </source>
</evidence>
<feature type="chain" id="PRO_5037640757" evidence="1">
    <location>
        <begin position="24"/>
        <end position="216"/>
    </location>
</feature>
<name>A0A915PXU7_9BILA</name>
<protein>
    <submittedName>
        <fullName evidence="4">C-type lectin domain-containing protein</fullName>
    </submittedName>
</protein>
<evidence type="ECO:0000313" key="4">
    <source>
        <dbReference type="WBParaSite" id="sdigi.contig43.g2754.t1"/>
    </source>
</evidence>
<keyword evidence="1" id="KW-0732">Signal</keyword>
<dbReference type="InterPro" id="IPR016186">
    <property type="entry name" value="C-type_lectin-like/link_sf"/>
</dbReference>
<feature type="domain" description="C-type lectin" evidence="2">
    <location>
        <begin position="91"/>
        <end position="190"/>
    </location>
</feature>
<dbReference type="InterPro" id="IPR050111">
    <property type="entry name" value="C-type_lectin/snaclec_domain"/>
</dbReference>
<dbReference type="Proteomes" id="UP000887581">
    <property type="component" value="Unplaced"/>
</dbReference>
<dbReference type="AlphaFoldDB" id="A0A915PXU7"/>
<dbReference type="InterPro" id="IPR016187">
    <property type="entry name" value="CTDL_fold"/>
</dbReference>
<dbReference type="Gene3D" id="3.10.100.10">
    <property type="entry name" value="Mannose-Binding Protein A, subunit A"/>
    <property type="match status" value="1"/>
</dbReference>
<dbReference type="PANTHER" id="PTHR22803">
    <property type="entry name" value="MANNOSE, PHOSPHOLIPASE, LECTIN RECEPTOR RELATED"/>
    <property type="match status" value="1"/>
</dbReference>
<dbReference type="WBParaSite" id="sdigi.contig43.g2754.t1">
    <property type="protein sequence ID" value="sdigi.contig43.g2754.t1"/>
    <property type="gene ID" value="sdigi.contig43.g2754"/>
</dbReference>
<sequence length="216" mass="24133">MLRGTPAFLLLFACLQHPNGATSSKTNDTVVEIISDTSLMGIREVTRVTSLENYEIEGATNILNVWTRNPQTNLSYKVIPYDCEQTPYTYESLCKKESGHLASIHSQQEDSFISVTLVVLGIRSCHCKHIGLYSAPSQHDSFHWRDGTPVNYLNWKVGEPYGDGPRCAYIWQANGWVSGKCTETHSGCCAMIISELDVLLFLQGRGVERQNVDKEA</sequence>
<dbReference type="InterPro" id="IPR001304">
    <property type="entry name" value="C-type_lectin-like"/>
</dbReference>
<dbReference type="SUPFAM" id="SSF56436">
    <property type="entry name" value="C-type lectin-like"/>
    <property type="match status" value="1"/>
</dbReference>
<evidence type="ECO:0000256" key="1">
    <source>
        <dbReference type="SAM" id="SignalP"/>
    </source>
</evidence>
<accession>A0A915PXU7</accession>
<dbReference type="SMART" id="SM00034">
    <property type="entry name" value="CLECT"/>
    <property type="match status" value="1"/>
</dbReference>
<evidence type="ECO:0000259" key="2">
    <source>
        <dbReference type="PROSITE" id="PS50041"/>
    </source>
</evidence>
<dbReference type="CDD" id="cd00037">
    <property type="entry name" value="CLECT"/>
    <property type="match status" value="1"/>
</dbReference>
<feature type="signal peptide" evidence="1">
    <location>
        <begin position="1"/>
        <end position="23"/>
    </location>
</feature>